<dbReference type="Proteomes" id="UP001497382">
    <property type="component" value="Unassembled WGS sequence"/>
</dbReference>
<dbReference type="EMBL" id="CAXIEN010000052">
    <property type="protein sequence ID" value="CAL1271028.1"/>
    <property type="molecule type" value="Genomic_DNA"/>
</dbReference>
<sequence>MSKDLSRGKISPTPSTDSSLQTSSSPQSTPCVARNPFSIVSILSRSDPKRRSPFYDDPQTQTQTPVARLYLDTQLPVLRPPAFLPVGHITGHLNRKPTPWFPWAHANSSAQDTSLGINRPPEKLPKTRNKFLFLKLGDADNRADSGAGPN</sequence>
<proteinExistence type="predicted"/>
<feature type="region of interest" description="Disordered" evidence="1">
    <location>
        <begin position="1"/>
        <end position="33"/>
    </location>
</feature>
<evidence type="ECO:0000313" key="2">
    <source>
        <dbReference type="EMBL" id="CAL1271028.1"/>
    </source>
</evidence>
<gene>
    <name evidence="2" type="ORF">LARSCL_LOCUS5617</name>
</gene>
<evidence type="ECO:0000256" key="1">
    <source>
        <dbReference type="SAM" id="MobiDB-lite"/>
    </source>
</evidence>
<organism evidence="2 3">
    <name type="scientific">Larinioides sclopetarius</name>
    <dbReference type="NCBI Taxonomy" id="280406"/>
    <lineage>
        <taxon>Eukaryota</taxon>
        <taxon>Metazoa</taxon>
        <taxon>Ecdysozoa</taxon>
        <taxon>Arthropoda</taxon>
        <taxon>Chelicerata</taxon>
        <taxon>Arachnida</taxon>
        <taxon>Araneae</taxon>
        <taxon>Araneomorphae</taxon>
        <taxon>Entelegynae</taxon>
        <taxon>Araneoidea</taxon>
        <taxon>Araneidae</taxon>
        <taxon>Larinioides</taxon>
    </lineage>
</organism>
<protein>
    <submittedName>
        <fullName evidence="2">Uncharacterized protein</fullName>
    </submittedName>
</protein>
<keyword evidence="3" id="KW-1185">Reference proteome</keyword>
<feature type="compositionally biased region" description="Low complexity" evidence="1">
    <location>
        <begin position="11"/>
        <end position="30"/>
    </location>
</feature>
<name>A0AAV1ZKX5_9ARAC</name>
<comment type="caution">
    <text evidence="2">The sequence shown here is derived from an EMBL/GenBank/DDBJ whole genome shotgun (WGS) entry which is preliminary data.</text>
</comment>
<evidence type="ECO:0000313" key="3">
    <source>
        <dbReference type="Proteomes" id="UP001497382"/>
    </source>
</evidence>
<dbReference type="AlphaFoldDB" id="A0AAV1ZKX5"/>
<feature type="region of interest" description="Disordered" evidence="1">
    <location>
        <begin position="45"/>
        <end position="65"/>
    </location>
</feature>
<reference evidence="2 3" key="1">
    <citation type="submission" date="2024-04" db="EMBL/GenBank/DDBJ databases">
        <authorList>
            <person name="Rising A."/>
            <person name="Reimegard J."/>
            <person name="Sonavane S."/>
            <person name="Akerstrom W."/>
            <person name="Nylinder S."/>
            <person name="Hedman E."/>
            <person name="Kallberg Y."/>
        </authorList>
    </citation>
    <scope>NUCLEOTIDE SEQUENCE [LARGE SCALE GENOMIC DNA]</scope>
</reference>
<accession>A0AAV1ZKX5</accession>